<dbReference type="GO" id="GO:0016787">
    <property type="term" value="F:hydrolase activity"/>
    <property type="evidence" value="ECO:0007669"/>
    <property type="project" value="UniProtKB-KW"/>
</dbReference>
<gene>
    <name evidence="3" type="ORF">SAMEA4364220_00594</name>
</gene>
<evidence type="ECO:0000313" key="4">
    <source>
        <dbReference type="Proteomes" id="UP000215383"/>
    </source>
</evidence>
<dbReference type="GeneID" id="78506624"/>
<keyword evidence="1" id="KW-0456">Lyase</keyword>
<dbReference type="InterPro" id="IPR006680">
    <property type="entry name" value="Amidohydro-rel"/>
</dbReference>
<dbReference type="InterPro" id="IPR032465">
    <property type="entry name" value="ACMSD"/>
</dbReference>
<dbReference type="CDD" id="cd01292">
    <property type="entry name" value="metallo-dependent_hydrolases"/>
    <property type="match status" value="1"/>
</dbReference>
<reference evidence="3 4" key="1">
    <citation type="submission" date="2017-06" db="EMBL/GenBank/DDBJ databases">
        <authorList>
            <consortium name="Pathogen Informatics"/>
        </authorList>
    </citation>
    <scope>NUCLEOTIDE SEQUENCE [LARGE SCALE GENOMIC DNA]</scope>
    <source>
        <strain evidence="3 4">NCTC10570</strain>
    </source>
</reference>
<feature type="domain" description="Amidohydrolase-related" evidence="2">
    <location>
        <begin position="82"/>
        <end position="270"/>
    </location>
</feature>
<protein>
    <submittedName>
        <fullName evidence="3">Predicted metal-dependent hydrolase of the TIM-barrel fold</fullName>
    </submittedName>
</protein>
<accession>A0A239TFR3</accession>
<dbReference type="PANTHER" id="PTHR21240:SF19">
    <property type="entry name" value="CATALYTIC_ HYDROLASE"/>
    <property type="match status" value="1"/>
</dbReference>
<dbReference type="Gene3D" id="3.20.20.140">
    <property type="entry name" value="Metal-dependent hydrolases"/>
    <property type="match status" value="1"/>
</dbReference>
<evidence type="ECO:0000313" key="3">
    <source>
        <dbReference type="EMBL" id="SNU96495.1"/>
    </source>
</evidence>
<dbReference type="AlphaFoldDB" id="A0A239TFR3"/>
<organism evidence="3 4">
    <name type="scientific">Megamonas hypermegale</name>
    <dbReference type="NCBI Taxonomy" id="158847"/>
    <lineage>
        <taxon>Bacteria</taxon>
        <taxon>Bacillati</taxon>
        <taxon>Bacillota</taxon>
        <taxon>Negativicutes</taxon>
        <taxon>Selenomonadales</taxon>
        <taxon>Selenomonadaceae</taxon>
        <taxon>Megamonas</taxon>
    </lineage>
</organism>
<keyword evidence="3" id="KW-0378">Hydrolase</keyword>
<dbReference type="PANTHER" id="PTHR21240">
    <property type="entry name" value="2-AMINO-3-CARBOXYLMUCONATE-6-SEMIALDEHYDE DECARBOXYLASE"/>
    <property type="match status" value="1"/>
</dbReference>
<dbReference type="RefSeq" id="WP_036254992.1">
    <property type="nucleotide sequence ID" value="NZ_LT906446.1"/>
</dbReference>
<dbReference type="GO" id="GO:0016831">
    <property type="term" value="F:carboxy-lyase activity"/>
    <property type="evidence" value="ECO:0007669"/>
    <property type="project" value="InterPro"/>
</dbReference>
<sequence length="282" mass="32276">MHFSAHGIFDKTAENIGAKCTLDELKQQFKQNNIVLSIGMGVDKSGDYPNTNPQIIYHGEDRFPPFMMQCLGVDASVITKENIADVLDSFEAKMNEDTTAGIKIYTGYQPFYATDDIYKPFYKLAQKYDVPVVFHMGDTANSMGRLKYSHPLVVDDVAVDFPNVRFVIAHCGTPWVADAVEVAAKNKNVYIDLSGLMEGKFEAKTQIEHFKPYLDVFRTWFNYLGNYKKLMYGSDWPLVDFASYIEVIKSIVPEFAYEDVFYNNAIKVFDRISNYLNKWRTV</sequence>
<name>A0A239TFR3_9FIRM</name>
<dbReference type="Proteomes" id="UP000215383">
    <property type="component" value="Chromosome 1"/>
</dbReference>
<dbReference type="eggNOG" id="COG2159">
    <property type="taxonomic scope" value="Bacteria"/>
</dbReference>
<evidence type="ECO:0000256" key="1">
    <source>
        <dbReference type="ARBA" id="ARBA00023239"/>
    </source>
</evidence>
<dbReference type="Pfam" id="PF04909">
    <property type="entry name" value="Amidohydro_2"/>
    <property type="match status" value="1"/>
</dbReference>
<evidence type="ECO:0000259" key="2">
    <source>
        <dbReference type="Pfam" id="PF04909"/>
    </source>
</evidence>
<dbReference type="EMBL" id="LT906446">
    <property type="protein sequence ID" value="SNU96495.1"/>
    <property type="molecule type" value="Genomic_DNA"/>
</dbReference>
<proteinExistence type="predicted"/>
<keyword evidence="4" id="KW-1185">Reference proteome</keyword>
<dbReference type="SUPFAM" id="SSF51556">
    <property type="entry name" value="Metallo-dependent hydrolases"/>
    <property type="match status" value="1"/>
</dbReference>
<dbReference type="InterPro" id="IPR032466">
    <property type="entry name" value="Metal_Hydrolase"/>
</dbReference>